<evidence type="ECO:0000313" key="3">
    <source>
        <dbReference type="Proteomes" id="UP001341840"/>
    </source>
</evidence>
<sequence length="54" mass="6238">TLESYHNPPEFTNTNPTPSLNSLRMPQPTLNWCYPPLPFPYNHTIQALRSPLET</sequence>
<feature type="non-terminal residue" evidence="2">
    <location>
        <position position="1"/>
    </location>
</feature>
<protein>
    <submittedName>
        <fullName evidence="2">Uncharacterized protein</fullName>
    </submittedName>
</protein>
<reference evidence="2 3" key="1">
    <citation type="journal article" date="2023" name="Plants (Basel)">
        <title>Bridging the Gap: Combining Genomics and Transcriptomics Approaches to Understand Stylosanthes scabra, an Orphan Legume from the Brazilian Caatinga.</title>
        <authorList>
            <person name="Ferreira-Neto J.R.C."/>
            <person name="da Silva M.D."/>
            <person name="Binneck E."/>
            <person name="de Melo N.F."/>
            <person name="da Silva R.H."/>
            <person name="de Melo A.L.T.M."/>
            <person name="Pandolfi V."/>
            <person name="Bustamante F.O."/>
            <person name="Brasileiro-Vidal A.C."/>
            <person name="Benko-Iseppon A.M."/>
        </authorList>
    </citation>
    <scope>NUCLEOTIDE SEQUENCE [LARGE SCALE GENOMIC DNA]</scope>
    <source>
        <tissue evidence="2">Leaves</tissue>
    </source>
</reference>
<feature type="region of interest" description="Disordered" evidence="1">
    <location>
        <begin position="1"/>
        <end position="22"/>
    </location>
</feature>
<organism evidence="2 3">
    <name type="scientific">Stylosanthes scabra</name>
    <dbReference type="NCBI Taxonomy" id="79078"/>
    <lineage>
        <taxon>Eukaryota</taxon>
        <taxon>Viridiplantae</taxon>
        <taxon>Streptophyta</taxon>
        <taxon>Embryophyta</taxon>
        <taxon>Tracheophyta</taxon>
        <taxon>Spermatophyta</taxon>
        <taxon>Magnoliopsida</taxon>
        <taxon>eudicotyledons</taxon>
        <taxon>Gunneridae</taxon>
        <taxon>Pentapetalae</taxon>
        <taxon>rosids</taxon>
        <taxon>fabids</taxon>
        <taxon>Fabales</taxon>
        <taxon>Fabaceae</taxon>
        <taxon>Papilionoideae</taxon>
        <taxon>50 kb inversion clade</taxon>
        <taxon>dalbergioids sensu lato</taxon>
        <taxon>Dalbergieae</taxon>
        <taxon>Pterocarpus clade</taxon>
        <taxon>Stylosanthes</taxon>
    </lineage>
</organism>
<dbReference type="Proteomes" id="UP001341840">
    <property type="component" value="Unassembled WGS sequence"/>
</dbReference>
<evidence type="ECO:0000313" key="2">
    <source>
        <dbReference type="EMBL" id="MED6125814.1"/>
    </source>
</evidence>
<dbReference type="EMBL" id="JASCZI010031057">
    <property type="protein sequence ID" value="MED6125814.1"/>
    <property type="molecule type" value="Genomic_DNA"/>
</dbReference>
<name>A0ABU6RPE6_9FABA</name>
<proteinExistence type="predicted"/>
<comment type="caution">
    <text evidence="2">The sequence shown here is derived from an EMBL/GenBank/DDBJ whole genome shotgun (WGS) entry which is preliminary data.</text>
</comment>
<keyword evidence="3" id="KW-1185">Reference proteome</keyword>
<evidence type="ECO:0000256" key="1">
    <source>
        <dbReference type="SAM" id="MobiDB-lite"/>
    </source>
</evidence>
<gene>
    <name evidence="2" type="ORF">PIB30_072181</name>
</gene>
<accession>A0ABU6RPE6</accession>
<feature type="compositionally biased region" description="Low complexity" evidence="1">
    <location>
        <begin position="7"/>
        <end position="18"/>
    </location>
</feature>